<dbReference type="InterPro" id="IPR015943">
    <property type="entry name" value="WD40/YVTN_repeat-like_dom_sf"/>
</dbReference>
<dbReference type="PANTHER" id="PTHR22847">
    <property type="entry name" value="WD40 REPEAT PROTEIN"/>
    <property type="match status" value="1"/>
</dbReference>
<dbReference type="PROSITE" id="PS50082">
    <property type="entry name" value="WD_REPEATS_2"/>
    <property type="match status" value="1"/>
</dbReference>
<comment type="caution">
    <text evidence="5">The sequence shown here is derived from an EMBL/GenBank/DDBJ whole genome shotgun (WGS) entry which is preliminary data.</text>
</comment>
<gene>
    <name evidence="5" type="ORF">AYI69_g2870</name>
</gene>
<keyword evidence="1 3" id="KW-0853">WD repeat</keyword>
<sequence>MMASAEKGSNFESSANIIKIGSEPQIDPVKNNSNNEFDNDSDFVAPTSNKNPKNKKYKPSEDLVVTQIIENHNISSPINISDNNQPIPDEDYLDPELIAIAQGRRSGRIRTQSKPFSLEYNVPASNKKKKTPVSKALPKPIKKSKTPLTIYKLETDDIISDEDLENSEYSTEKTKPKPKKTTAKATKKPLKKTPTKTIKNDSKPTTKLTTKAAKEPKPVKIPAKDKKPVVKPIFNFNEIKKLSEDNPDLYWNEPLLSKESEGPIEFIDQLHPLKIVPTSISDQGPITSIALSDCGGMLATFSSSGSIRIWDTTTFELLSKIRDSSELQIEEFYSGQFTPSGEHIIAAGKLKDRLRWSSVDDDNHIIPCPIKIFDVLTGECKTKLSGHTEEVICIKKVVYKNNNYLITTSQDGHIRKWPLLSDWVTPSSDSTAFKDGITCMAFSVSFLPNCGNRFFMAACDERVKLFDMETDQVIQSFDQIYSSYCDSAKFIRPLEDLSSLDPDFEKDPNIITEDNICTESKSTTSNLNNKGVAYLLTRGVELLDSEDNSVSSIPNTVTLHKLVYPTEDTYLESPGFKLIELKRFHHDEYLSNSWLIRISSNGRYVLAPTYNGQVFVFHLATGKLASVLRGHQGWFFIYFYFCSKLVPIALFTRLY</sequence>
<keyword evidence="2" id="KW-0677">Repeat</keyword>
<proteinExistence type="predicted"/>
<dbReference type="AlphaFoldDB" id="A0A1R1YL93"/>
<evidence type="ECO:0000313" key="5">
    <source>
        <dbReference type="EMBL" id="OMJ27681.1"/>
    </source>
</evidence>
<dbReference type="GO" id="GO:0005634">
    <property type="term" value="C:nucleus"/>
    <property type="evidence" value="ECO:0007669"/>
    <property type="project" value="TreeGrafter"/>
</dbReference>
<evidence type="ECO:0000256" key="1">
    <source>
        <dbReference type="ARBA" id="ARBA00022574"/>
    </source>
</evidence>
<dbReference type="SMART" id="SM00320">
    <property type="entry name" value="WD40"/>
    <property type="match status" value="3"/>
</dbReference>
<evidence type="ECO:0000256" key="2">
    <source>
        <dbReference type="ARBA" id="ARBA00022737"/>
    </source>
</evidence>
<feature type="region of interest" description="Disordered" evidence="4">
    <location>
        <begin position="1"/>
        <end position="59"/>
    </location>
</feature>
<reference evidence="6" key="1">
    <citation type="submission" date="2017-01" db="EMBL/GenBank/DDBJ databases">
        <authorList>
            <person name="Wang Y."/>
            <person name="White M."/>
            <person name="Kvist S."/>
            <person name="Moncalvo J.-M."/>
        </authorList>
    </citation>
    <scope>NUCLEOTIDE SEQUENCE [LARGE SCALE GENOMIC DNA]</scope>
    <source>
        <strain evidence="6">ID-206-W2</strain>
    </source>
</reference>
<keyword evidence="5" id="KW-0396">Initiation factor</keyword>
<dbReference type="InterPro" id="IPR036322">
    <property type="entry name" value="WD40_repeat_dom_sf"/>
</dbReference>
<dbReference type="OrthoDB" id="5588835at2759"/>
<keyword evidence="6" id="KW-1185">Reference proteome</keyword>
<accession>A0A1R1YL93</accession>
<dbReference type="InterPro" id="IPR001680">
    <property type="entry name" value="WD40_rpt"/>
</dbReference>
<dbReference type="SUPFAM" id="SSF50978">
    <property type="entry name" value="WD40 repeat-like"/>
    <property type="match status" value="1"/>
</dbReference>
<feature type="repeat" description="WD" evidence="3">
    <location>
        <begin position="279"/>
        <end position="320"/>
    </location>
</feature>
<dbReference type="PANTHER" id="PTHR22847:SF735">
    <property type="entry name" value="AFR153WP"/>
    <property type="match status" value="1"/>
</dbReference>
<protein>
    <submittedName>
        <fullName evidence="5">Transcription initiation factor TFIID subunit 5</fullName>
    </submittedName>
</protein>
<dbReference type="Gene3D" id="2.130.10.10">
    <property type="entry name" value="YVTN repeat-like/Quinoprotein amine dehydrogenase"/>
    <property type="match status" value="2"/>
</dbReference>
<evidence type="ECO:0000256" key="4">
    <source>
        <dbReference type="SAM" id="MobiDB-lite"/>
    </source>
</evidence>
<dbReference type="Pfam" id="PF00400">
    <property type="entry name" value="WD40"/>
    <property type="match status" value="2"/>
</dbReference>
<feature type="compositionally biased region" description="Basic residues" evidence="4">
    <location>
        <begin position="176"/>
        <end position="194"/>
    </location>
</feature>
<dbReference type="GO" id="GO:0003743">
    <property type="term" value="F:translation initiation factor activity"/>
    <property type="evidence" value="ECO:0007669"/>
    <property type="project" value="UniProtKB-KW"/>
</dbReference>
<dbReference type="EMBL" id="LSSM01000882">
    <property type="protein sequence ID" value="OMJ27681.1"/>
    <property type="molecule type" value="Genomic_DNA"/>
</dbReference>
<dbReference type="Proteomes" id="UP000187429">
    <property type="component" value="Unassembled WGS sequence"/>
</dbReference>
<evidence type="ECO:0000256" key="3">
    <source>
        <dbReference type="PROSITE-ProRule" id="PRU00221"/>
    </source>
</evidence>
<organism evidence="5 6">
    <name type="scientific">Smittium culicis</name>
    <dbReference type="NCBI Taxonomy" id="133412"/>
    <lineage>
        <taxon>Eukaryota</taxon>
        <taxon>Fungi</taxon>
        <taxon>Fungi incertae sedis</taxon>
        <taxon>Zoopagomycota</taxon>
        <taxon>Kickxellomycotina</taxon>
        <taxon>Harpellomycetes</taxon>
        <taxon>Harpellales</taxon>
        <taxon>Legeriomycetaceae</taxon>
        <taxon>Smittium</taxon>
    </lineage>
</organism>
<name>A0A1R1YL93_9FUNG</name>
<evidence type="ECO:0000313" key="6">
    <source>
        <dbReference type="Proteomes" id="UP000187429"/>
    </source>
</evidence>
<keyword evidence="5" id="KW-0648">Protein biosynthesis</keyword>
<feature type="region of interest" description="Disordered" evidence="4">
    <location>
        <begin position="164"/>
        <end position="216"/>
    </location>
</feature>